<evidence type="ECO:0000313" key="2">
    <source>
        <dbReference type="EMBL" id="PZQ88858.1"/>
    </source>
</evidence>
<dbReference type="InterPro" id="IPR043998">
    <property type="entry name" value="Put_Metallopep"/>
</dbReference>
<evidence type="ECO:0000259" key="1">
    <source>
        <dbReference type="Pfam" id="PF18894"/>
    </source>
</evidence>
<organism evidence="2 3">
    <name type="scientific">Acinetobacter johnsonii</name>
    <dbReference type="NCBI Taxonomy" id="40214"/>
    <lineage>
        <taxon>Bacteria</taxon>
        <taxon>Pseudomonadati</taxon>
        <taxon>Pseudomonadota</taxon>
        <taxon>Gammaproteobacteria</taxon>
        <taxon>Moraxellales</taxon>
        <taxon>Moraxellaceae</taxon>
        <taxon>Acinetobacter</taxon>
    </lineage>
</organism>
<dbReference type="Pfam" id="PF18894">
    <property type="entry name" value="PhageMetallopep"/>
    <property type="match status" value="1"/>
</dbReference>
<reference evidence="2 3" key="1">
    <citation type="submission" date="2017-11" db="EMBL/GenBank/DDBJ databases">
        <title>Infants hospitalized years apart are colonized by the same room-sourced microbial strains.</title>
        <authorList>
            <person name="Brooks B."/>
            <person name="Olm M.R."/>
            <person name="Firek B.A."/>
            <person name="Baker R."/>
            <person name="Thomas B.C."/>
            <person name="Morowitz M.J."/>
            <person name="Banfield J.F."/>
        </authorList>
    </citation>
    <scope>NUCLEOTIDE SEQUENCE [LARGE SCALE GENOMIC DNA]</scope>
    <source>
        <strain evidence="2">S2_003_000_R3_20</strain>
    </source>
</reference>
<dbReference type="EMBL" id="QFQJ01000051">
    <property type="protein sequence ID" value="PZQ88858.1"/>
    <property type="molecule type" value="Genomic_DNA"/>
</dbReference>
<comment type="caution">
    <text evidence="2">The sequence shown here is derived from an EMBL/GenBank/DDBJ whole genome shotgun (WGS) entry which is preliminary data.</text>
</comment>
<gene>
    <name evidence="2" type="ORF">DI542_10125</name>
</gene>
<dbReference type="Proteomes" id="UP000249282">
    <property type="component" value="Unassembled WGS sequence"/>
</dbReference>
<accession>A0A2W5REN8</accession>
<name>A0A2W5REN8_ACIJO</name>
<dbReference type="AlphaFoldDB" id="A0A2W5REN8"/>
<protein>
    <submittedName>
        <fullName evidence="2">Transposase</fullName>
    </submittedName>
</protein>
<sequence length="214" mass="24511">MKRPMPPKDIGVFDFDWSMHNDMPYDFRPDEDLKDWVWSTFIDEEGELCNPDHIHLSYYNRDLIGFMWASRPFEKGGHVVLGQAEQVAIMAGGWKRKRQELQMVQWFGYIPKYIITLDAGYAESCSDADFCVLIEHELYHIGFEIMDGEMYISPSTGKPKLKMKGHDVEEFHGVVQRYGASPDVQKMVELANDGPTISRANIAHACGTCLLKLA</sequence>
<evidence type="ECO:0000313" key="3">
    <source>
        <dbReference type="Proteomes" id="UP000249282"/>
    </source>
</evidence>
<feature type="domain" description="Putative phage metallopeptidase" evidence="1">
    <location>
        <begin position="35"/>
        <end position="191"/>
    </location>
</feature>
<proteinExistence type="predicted"/>